<proteinExistence type="predicted"/>
<reference evidence="3" key="1">
    <citation type="submission" date="2024-07" db="EMBL/GenBank/DDBJ databases">
        <title>Two chromosome-level genome assemblies of Korean endemic species Abeliophyllum distichum and Forsythia ovata (Oleaceae).</title>
        <authorList>
            <person name="Jang H."/>
        </authorList>
    </citation>
    <scope>NUCLEOTIDE SEQUENCE [LARGE SCALE GENOMIC DNA]</scope>
</reference>
<dbReference type="EMBL" id="JBFOLK010000002">
    <property type="protein sequence ID" value="KAL2531629.1"/>
    <property type="molecule type" value="Genomic_DNA"/>
</dbReference>
<dbReference type="AlphaFoldDB" id="A0ABD1V2T1"/>
<feature type="domain" description="Retrovirus-related Pol polyprotein from transposon TNT 1-94-like beta-barrel" evidence="1">
    <location>
        <begin position="57"/>
        <end position="95"/>
    </location>
</feature>
<name>A0ABD1V2T1_9LAMI</name>
<sequence length="107" mass="12571">MATSNEREKYNSEEEWDAEALLVVIEQTHEEMSSSRLQEESTLVVVVSRRKYYENDWIVDSGCSNHMTCNKDKLQNITEYKWTPQRVDLLDSKEIGDKLQEKIAEVQ</sequence>
<gene>
    <name evidence="2" type="ORF">Adt_04980</name>
</gene>
<keyword evidence="3" id="KW-1185">Reference proteome</keyword>
<protein>
    <recommendedName>
        <fullName evidence="1">Retrovirus-related Pol polyprotein from transposon TNT 1-94-like beta-barrel domain-containing protein</fullName>
    </recommendedName>
</protein>
<dbReference type="Pfam" id="PF22936">
    <property type="entry name" value="Pol_BBD"/>
    <property type="match status" value="1"/>
</dbReference>
<accession>A0ABD1V2T1</accession>
<dbReference type="InterPro" id="IPR054722">
    <property type="entry name" value="PolX-like_BBD"/>
</dbReference>
<organism evidence="2 3">
    <name type="scientific">Abeliophyllum distichum</name>
    <dbReference type="NCBI Taxonomy" id="126358"/>
    <lineage>
        <taxon>Eukaryota</taxon>
        <taxon>Viridiplantae</taxon>
        <taxon>Streptophyta</taxon>
        <taxon>Embryophyta</taxon>
        <taxon>Tracheophyta</taxon>
        <taxon>Spermatophyta</taxon>
        <taxon>Magnoliopsida</taxon>
        <taxon>eudicotyledons</taxon>
        <taxon>Gunneridae</taxon>
        <taxon>Pentapetalae</taxon>
        <taxon>asterids</taxon>
        <taxon>lamiids</taxon>
        <taxon>Lamiales</taxon>
        <taxon>Oleaceae</taxon>
        <taxon>Forsythieae</taxon>
        <taxon>Abeliophyllum</taxon>
    </lineage>
</organism>
<dbReference type="Proteomes" id="UP001604336">
    <property type="component" value="Unassembled WGS sequence"/>
</dbReference>
<comment type="caution">
    <text evidence="2">The sequence shown here is derived from an EMBL/GenBank/DDBJ whole genome shotgun (WGS) entry which is preliminary data.</text>
</comment>
<evidence type="ECO:0000259" key="1">
    <source>
        <dbReference type="Pfam" id="PF22936"/>
    </source>
</evidence>
<evidence type="ECO:0000313" key="3">
    <source>
        <dbReference type="Proteomes" id="UP001604336"/>
    </source>
</evidence>
<evidence type="ECO:0000313" key="2">
    <source>
        <dbReference type="EMBL" id="KAL2531629.1"/>
    </source>
</evidence>